<evidence type="ECO:0000313" key="2">
    <source>
        <dbReference type="EMBL" id="PKU50161.1"/>
    </source>
</evidence>
<name>A0A2I0UVU6_9BACI</name>
<feature type="signal peptide" evidence="1">
    <location>
        <begin position="1"/>
        <end position="24"/>
    </location>
</feature>
<sequence>MLKKLILGATTVGLSLGIVANANAEEPIETNLPHQGNTVISIDLPITTFSNQIYERVFELYPKSQYQMAADTPKTKFVYKQLNNGNKYGGTLSKETTTIEHGGVNGDYWKVWYSGMLSRYLD</sequence>
<accession>A0A2I0UVU6</accession>
<comment type="caution">
    <text evidence="2">The sequence shown here is derived from an EMBL/GenBank/DDBJ whole genome shotgun (WGS) entry which is preliminary data.</text>
</comment>
<evidence type="ECO:0000313" key="3">
    <source>
        <dbReference type="Proteomes" id="UP000234956"/>
    </source>
</evidence>
<dbReference type="AlphaFoldDB" id="A0A2I0UVU6"/>
<feature type="chain" id="PRO_5014170962" evidence="1">
    <location>
        <begin position="25"/>
        <end position="122"/>
    </location>
</feature>
<reference evidence="2 3" key="1">
    <citation type="submission" date="2017-10" db="EMBL/GenBank/DDBJ databases">
        <title>Draft genome of Lysinibacillus fusiformis strain Juneja, a laboratory-derived pathogen of Drosophila melanogaster.</title>
        <authorList>
            <person name="Smith B.R."/>
            <person name="Unckless R.L."/>
        </authorList>
    </citation>
    <scope>NUCLEOTIDE SEQUENCE [LARGE SCALE GENOMIC DNA]</scope>
    <source>
        <strain evidence="2 3">Juneja</strain>
    </source>
</reference>
<protein>
    <submittedName>
        <fullName evidence="2">Uncharacterized protein</fullName>
    </submittedName>
</protein>
<keyword evidence="1" id="KW-0732">Signal</keyword>
<dbReference type="EMBL" id="PDFK01000009">
    <property type="protein sequence ID" value="PKU50161.1"/>
    <property type="molecule type" value="Genomic_DNA"/>
</dbReference>
<organism evidence="2 3">
    <name type="scientific">Lysinibacillus fusiformis</name>
    <dbReference type="NCBI Taxonomy" id="28031"/>
    <lineage>
        <taxon>Bacteria</taxon>
        <taxon>Bacillati</taxon>
        <taxon>Bacillota</taxon>
        <taxon>Bacilli</taxon>
        <taxon>Bacillales</taxon>
        <taxon>Bacillaceae</taxon>
        <taxon>Lysinibacillus</taxon>
    </lineage>
</organism>
<evidence type="ECO:0000256" key="1">
    <source>
        <dbReference type="SAM" id="SignalP"/>
    </source>
</evidence>
<dbReference type="RefSeq" id="WP_101966984.1">
    <property type="nucleotide sequence ID" value="NZ_PDFK01000009.1"/>
</dbReference>
<proteinExistence type="predicted"/>
<gene>
    <name evidence="2" type="ORF">CRI88_20240</name>
</gene>
<dbReference type="Proteomes" id="UP000234956">
    <property type="component" value="Unassembled WGS sequence"/>
</dbReference>